<dbReference type="Gene3D" id="3.40.50.150">
    <property type="entry name" value="Vaccinia Virus protein VP39"/>
    <property type="match status" value="1"/>
</dbReference>
<dbReference type="PANTHER" id="PTHR42912:SF93">
    <property type="entry name" value="N6-ADENOSINE-METHYLTRANSFERASE TMT1A"/>
    <property type="match status" value="1"/>
</dbReference>
<dbReference type="SUPFAM" id="SSF53335">
    <property type="entry name" value="S-adenosyl-L-methionine-dependent methyltransferases"/>
    <property type="match status" value="1"/>
</dbReference>
<dbReference type="Pfam" id="PF13847">
    <property type="entry name" value="Methyltransf_31"/>
    <property type="match status" value="1"/>
</dbReference>
<dbReference type="InterPro" id="IPR029063">
    <property type="entry name" value="SAM-dependent_MTases_sf"/>
</dbReference>
<dbReference type="InterPro" id="IPR025714">
    <property type="entry name" value="Methyltranfer_dom"/>
</dbReference>
<dbReference type="Proteomes" id="UP000600774">
    <property type="component" value="Unassembled WGS sequence"/>
</dbReference>
<evidence type="ECO:0000259" key="1">
    <source>
        <dbReference type="Pfam" id="PF13847"/>
    </source>
</evidence>
<dbReference type="RefSeq" id="WP_011024403.1">
    <property type="nucleotide sequence ID" value="NZ_DUJU01000073.1"/>
</dbReference>
<dbReference type="AlphaFoldDB" id="A0A832S904"/>
<dbReference type="InterPro" id="IPR050508">
    <property type="entry name" value="Methyltransf_Superfamily"/>
</dbReference>
<dbReference type="CDD" id="cd02440">
    <property type="entry name" value="AdoMet_MTases"/>
    <property type="match status" value="1"/>
</dbReference>
<reference evidence="2" key="1">
    <citation type="journal article" date="2020" name="bioRxiv">
        <title>A rank-normalized archaeal taxonomy based on genome phylogeny resolves widespread incomplete and uneven classifications.</title>
        <authorList>
            <person name="Rinke C."/>
            <person name="Chuvochina M."/>
            <person name="Mussig A.J."/>
            <person name="Chaumeil P.-A."/>
            <person name="Waite D.W."/>
            <person name="Whitman W.B."/>
            <person name="Parks D.H."/>
            <person name="Hugenholtz P."/>
        </authorList>
    </citation>
    <scope>NUCLEOTIDE SEQUENCE</scope>
    <source>
        <strain evidence="2">UBA8876</strain>
    </source>
</reference>
<accession>A0A832S904</accession>
<protein>
    <submittedName>
        <fullName evidence="2">Class I SAM-dependent methyltransferase</fullName>
    </submittedName>
</protein>
<feature type="domain" description="Methyltransferase" evidence="1">
    <location>
        <begin position="42"/>
        <end position="162"/>
    </location>
</feature>
<dbReference type="EMBL" id="DUJU01000073">
    <property type="protein sequence ID" value="HIH93623.1"/>
    <property type="molecule type" value="Genomic_DNA"/>
</dbReference>
<proteinExistence type="predicted"/>
<gene>
    <name evidence="2" type="ORF">HA338_06155</name>
</gene>
<dbReference type="OMA" id="SDHHMKE"/>
<keyword evidence="2" id="KW-0808">Transferase</keyword>
<dbReference type="GeneID" id="1476421"/>
<evidence type="ECO:0000313" key="2">
    <source>
        <dbReference type="EMBL" id="HIH93623.1"/>
    </source>
</evidence>
<keyword evidence="2" id="KW-0489">Methyltransferase</keyword>
<dbReference type="GO" id="GO:0032259">
    <property type="term" value="P:methylation"/>
    <property type="evidence" value="ECO:0007669"/>
    <property type="project" value="UniProtKB-KW"/>
</dbReference>
<dbReference type="GO" id="GO:0008168">
    <property type="term" value="F:methyltransferase activity"/>
    <property type="evidence" value="ECO:0007669"/>
    <property type="project" value="UniProtKB-KW"/>
</dbReference>
<organism evidence="2 3">
    <name type="scientific">Methanosarcina acetivorans</name>
    <dbReference type="NCBI Taxonomy" id="2214"/>
    <lineage>
        <taxon>Archaea</taxon>
        <taxon>Methanobacteriati</taxon>
        <taxon>Methanobacteriota</taxon>
        <taxon>Stenosarchaea group</taxon>
        <taxon>Methanomicrobia</taxon>
        <taxon>Methanosarcinales</taxon>
        <taxon>Methanosarcinaceae</taxon>
        <taxon>Methanosarcina</taxon>
    </lineage>
</organism>
<comment type="caution">
    <text evidence="2">The sequence shown here is derived from an EMBL/GenBank/DDBJ whole genome shotgun (WGS) entry which is preliminary data.</text>
</comment>
<name>A0A832S904_9EURY</name>
<evidence type="ECO:0000313" key="3">
    <source>
        <dbReference type="Proteomes" id="UP000600774"/>
    </source>
</evidence>
<dbReference type="PANTHER" id="PTHR42912">
    <property type="entry name" value="METHYLTRANSFERASE"/>
    <property type="match status" value="1"/>
</dbReference>
<sequence>MKEENITEEPDSDFRFHATTLIFKFRDFLFPRRKILEEAGIKPGFKILDYGCGSGSYIRDASEMVGPSGKVYALDINPVAVEMVRHLASIKQLRNIETILSDYDTGLPSGSLDTVLFYDTYHTLNKPELVMKELHRVLKPEGTLSFSDHQMKEEEIMESITRKRLFKLKKRGKRTYSFKKDGN</sequence>